<dbReference type="Proteomes" id="UP000605986">
    <property type="component" value="Unassembled WGS sequence"/>
</dbReference>
<evidence type="ECO:0000313" key="2">
    <source>
        <dbReference type="EMBL" id="KAF4446136.1"/>
    </source>
</evidence>
<keyword evidence="1" id="KW-0472">Membrane</keyword>
<keyword evidence="3" id="KW-1185">Reference proteome</keyword>
<evidence type="ECO:0000256" key="1">
    <source>
        <dbReference type="SAM" id="Phobius"/>
    </source>
</evidence>
<organism evidence="2 3">
    <name type="scientific">Fusarium austroafricanum</name>
    <dbReference type="NCBI Taxonomy" id="2364996"/>
    <lineage>
        <taxon>Eukaryota</taxon>
        <taxon>Fungi</taxon>
        <taxon>Dikarya</taxon>
        <taxon>Ascomycota</taxon>
        <taxon>Pezizomycotina</taxon>
        <taxon>Sordariomycetes</taxon>
        <taxon>Hypocreomycetidae</taxon>
        <taxon>Hypocreales</taxon>
        <taxon>Nectriaceae</taxon>
        <taxon>Fusarium</taxon>
        <taxon>Fusarium concolor species complex</taxon>
    </lineage>
</organism>
<sequence length="439" mass="48686">MNKARPALSGSALRAKGCVTLAKTKRWSSTLGPASFRSVIHPLAKHSQAQPFPGENNAIASAPPFFSSAKITYTHAAISAIMSHPICPMPLDEIFRDMLGKEKETNPVKKLYDDAFKADIARWIASCAVIGLSAGIISKSPGHQLLAASAFNLAVGSLHFFAFKIPVNPQGLTNPRPPMWYNLLLALSTTMWLAAFTVMFVLREDIDAYHESALEKRRAGLADNISTGTVAMLDNLSIACGCFGICAFLFCFKTLSHLYGYADYRGNFKLAISLYLYAMAWKGSFANKMYFMPSIDDTPGFWDKHPTWWDYWGDLIDGAICFSGVKPKNYDRDGWQGHQIRPAGRGDMYEPGKLDNNHLGIPFDKHDATEISLDGYKKGGFNYAMPEKDVTDAIFSLDRSITVRDVVRTPGFFQTPIRLWKPTLEMDHDTTNSNHSLAV</sequence>
<proteinExistence type="predicted"/>
<feature type="transmembrane region" description="Helical" evidence="1">
    <location>
        <begin position="144"/>
        <end position="167"/>
    </location>
</feature>
<dbReference type="EMBL" id="JAADJG010000473">
    <property type="protein sequence ID" value="KAF4446136.1"/>
    <property type="molecule type" value="Genomic_DNA"/>
</dbReference>
<protein>
    <submittedName>
        <fullName evidence="2">Uncharacterized protein</fullName>
    </submittedName>
</protein>
<feature type="transmembrane region" description="Helical" evidence="1">
    <location>
        <begin position="236"/>
        <end position="255"/>
    </location>
</feature>
<name>A0A8H4KA11_9HYPO</name>
<accession>A0A8H4KA11</accession>
<evidence type="ECO:0000313" key="3">
    <source>
        <dbReference type="Proteomes" id="UP000605986"/>
    </source>
</evidence>
<dbReference type="AlphaFoldDB" id="A0A8H4KA11"/>
<keyword evidence="1" id="KW-0812">Transmembrane</keyword>
<reference evidence="2" key="1">
    <citation type="submission" date="2020-01" db="EMBL/GenBank/DDBJ databases">
        <title>Identification and distribution of gene clusters putatively required for synthesis of sphingolipid metabolism inhibitors in phylogenetically diverse species of the filamentous fungus Fusarium.</title>
        <authorList>
            <person name="Kim H.-S."/>
            <person name="Busman M."/>
            <person name="Brown D.W."/>
            <person name="Divon H."/>
            <person name="Uhlig S."/>
            <person name="Proctor R.H."/>
        </authorList>
    </citation>
    <scope>NUCLEOTIDE SEQUENCE</scope>
    <source>
        <strain evidence="2">NRRL 53441</strain>
    </source>
</reference>
<dbReference type="OrthoDB" id="4749694at2759"/>
<feature type="transmembrane region" description="Helical" evidence="1">
    <location>
        <begin position="179"/>
        <end position="202"/>
    </location>
</feature>
<feature type="transmembrane region" description="Helical" evidence="1">
    <location>
        <begin position="120"/>
        <end position="138"/>
    </location>
</feature>
<comment type="caution">
    <text evidence="2">The sequence shown here is derived from an EMBL/GenBank/DDBJ whole genome shotgun (WGS) entry which is preliminary data.</text>
</comment>
<keyword evidence="1" id="KW-1133">Transmembrane helix</keyword>
<gene>
    <name evidence="2" type="ORF">F53441_10199</name>
</gene>